<evidence type="ECO:0000256" key="1">
    <source>
        <dbReference type="ARBA" id="ARBA00009437"/>
    </source>
</evidence>
<evidence type="ECO:0000313" key="6">
    <source>
        <dbReference type="EMBL" id="THF61134.1"/>
    </source>
</evidence>
<sequence>MRNIDLDDLEILQAVVAYGGVARAAQALHRVPSNVTTRIKQLEARLGVALFARRGRGLVPTEEGRLLAGYAERLLRLADEAESALRAGRLLGTFRLGALESTSGSRLPEVLARYNRAHPAVRIELVTGTTGALVGRLIRHDIEAAFVSEPFHAPGLAAQPVFEEELVLISAAHVRTPRQVLESGRVTLIAFASGCSYRRRLEEWLGEQGGSAEGVLEFASYPAIVACVAACTGVAIVPRSVLAGLRAAEAVRAHALPAHLARNRTHLLWHEGQESLALRGLRALLGAREGAA</sequence>
<dbReference type="PROSITE" id="PS50931">
    <property type="entry name" value="HTH_LYSR"/>
    <property type="match status" value="1"/>
</dbReference>
<comment type="caution">
    <text evidence="6">The sequence shown here is derived from an EMBL/GenBank/DDBJ whole genome shotgun (WGS) entry which is preliminary data.</text>
</comment>
<dbReference type="FunFam" id="1.10.10.10:FF:000001">
    <property type="entry name" value="LysR family transcriptional regulator"/>
    <property type="match status" value="1"/>
</dbReference>
<dbReference type="AlphaFoldDB" id="A0A4S4ANC0"/>
<dbReference type="CDD" id="cd08442">
    <property type="entry name" value="PBP2_YofA_SoxR_like"/>
    <property type="match status" value="1"/>
</dbReference>
<dbReference type="Pfam" id="PF00126">
    <property type="entry name" value="HTH_1"/>
    <property type="match status" value="1"/>
</dbReference>
<dbReference type="PANTHER" id="PTHR30126:SF40">
    <property type="entry name" value="HTH-TYPE TRANSCRIPTIONAL REGULATOR GLTR"/>
    <property type="match status" value="1"/>
</dbReference>
<organism evidence="6 7">
    <name type="scientific">Pseudothauera nasutitermitis</name>
    <dbReference type="NCBI Taxonomy" id="2565930"/>
    <lineage>
        <taxon>Bacteria</taxon>
        <taxon>Pseudomonadati</taxon>
        <taxon>Pseudomonadota</taxon>
        <taxon>Betaproteobacteria</taxon>
        <taxon>Rhodocyclales</taxon>
        <taxon>Zoogloeaceae</taxon>
        <taxon>Pseudothauera</taxon>
    </lineage>
</organism>
<gene>
    <name evidence="6" type="ORF">E6C76_21335</name>
</gene>
<accession>A0A4S4ANC0</accession>
<dbReference type="RefSeq" id="WP_136350287.1">
    <property type="nucleotide sequence ID" value="NZ_SSOC01000010.1"/>
</dbReference>
<name>A0A4S4ANC0_9RHOO</name>
<keyword evidence="7" id="KW-1185">Reference proteome</keyword>
<dbReference type="InterPro" id="IPR036390">
    <property type="entry name" value="WH_DNA-bd_sf"/>
</dbReference>
<keyword evidence="3" id="KW-0238">DNA-binding</keyword>
<dbReference type="GO" id="GO:0003700">
    <property type="term" value="F:DNA-binding transcription factor activity"/>
    <property type="evidence" value="ECO:0007669"/>
    <property type="project" value="InterPro"/>
</dbReference>
<protein>
    <submittedName>
        <fullName evidence="6">LysR family transcriptional regulator</fullName>
    </submittedName>
</protein>
<dbReference type="SUPFAM" id="SSF53850">
    <property type="entry name" value="Periplasmic binding protein-like II"/>
    <property type="match status" value="1"/>
</dbReference>
<dbReference type="Gene3D" id="3.40.190.10">
    <property type="entry name" value="Periplasmic binding protein-like II"/>
    <property type="match status" value="2"/>
</dbReference>
<dbReference type="Proteomes" id="UP000308430">
    <property type="component" value="Unassembled WGS sequence"/>
</dbReference>
<feature type="domain" description="HTH lysR-type" evidence="5">
    <location>
        <begin position="4"/>
        <end position="61"/>
    </location>
</feature>
<comment type="similarity">
    <text evidence="1">Belongs to the LysR transcriptional regulatory family.</text>
</comment>
<dbReference type="InterPro" id="IPR005119">
    <property type="entry name" value="LysR_subst-bd"/>
</dbReference>
<dbReference type="InterPro" id="IPR036388">
    <property type="entry name" value="WH-like_DNA-bd_sf"/>
</dbReference>
<dbReference type="InterPro" id="IPR000847">
    <property type="entry name" value="LysR_HTH_N"/>
</dbReference>
<dbReference type="GO" id="GO:0000976">
    <property type="term" value="F:transcription cis-regulatory region binding"/>
    <property type="evidence" value="ECO:0007669"/>
    <property type="project" value="TreeGrafter"/>
</dbReference>
<evidence type="ECO:0000256" key="4">
    <source>
        <dbReference type="ARBA" id="ARBA00023163"/>
    </source>
</evidence>
<proteinExistence type="inferred from homology"/>
<evidence type="ECO:0000313" key="7">
    <source>
        <dbReference type="Proteomes" id="UP000308430"/>
    </source>
</evidence>
<dbReference type="SUPFAM" id="SSF46785">
    <property type="entry name" value="Winged helix' DNA-binding domain"/>
    <property type="match status" value="1"/>
</dbReference>
<dbReference type="PANTHER" id="PTHR30126">
    <property type="entry name" value="HTH-TYPE TRANSCRIPTIONAL REGULATOR"/>
    <property type="match status" value="1"/>
</dbReference>
<dbReference type="OrthoDB" id="464481at2"/>
<dbReference type="EMBL" id="SSOC01000010">
    <property type="protein sequence ID" value="THF61134.1"/>
    <property type="molecule type" value="Genomic_DNA"/>
</dbReference>
<evidence type="ECO:0000259" key="5">
    <source>
        <dbReference type="PROSITE" id="PS50931"/>
    </source>
</evidence>
<keyword evidence="2" id="KW-0805">Transcription regulation</keyword>
<evidence type="ECO:0000256" key="2">
    <source>
        <dbReference type="ARBA" id="ARBA00023015"/>
    </source>
</evidence>
<dbReference type="Pfam" id="PF03466">
    <property type="entry name" value="LysR_substrate"/>
    <property type="match status" value="1"/>
</dbReference>
<reference evidence="6 7" key="1">
    <citation type="submission" date="2019-04" db="EMBL/GenBank/DDBJ databases">
        <title>Azoarcus nasutitermitis sp. nov. isolated from termite nest.</title>
        <authorList>
            <person name="Lin S.-Y."/>
            <person name="Hameed A."/>
            <person name="Hsu Y.-H."/>
            <person name="Young C.-C."/>
        </authorList>
    </citation>
    <scope>NUCLEOTIDE SEQUENCE [LARGE SCALE GENOMIC DNA]</scope>
    <source>
        <strain evidence="6 7">CC-YHH838</strain>
    </source>
</reference>
<keyword evidence="4" id="KW-0804">Transcription</keyword>
<evidence type="ECO:0000256" key="3">
    <source>
        <dbReference type="ARBA" id="ARBA00023125"/>
    </source>
</evidence>
<dbReference type="Gene3D" id="1.10.10.10">
    <property type="entry name" value="Winged helix-like DNA-binding domain superfamily/Winged helix DNA-binding domain"/>
    <property type="match status" value="1"/>
</dbReference>